<dbReference type="SMART" id="SM00331">
    <property type="entry name" value="PP2C_SIG"/>
    <property type="match status" value="1"/>
</dbReference>
<accession>A0A4Y6Q132</accession>
<reference evidence="3 4" key="1">
    <citation type="submission" date="2019-06" db="EMBL/GenBank/DDBJ databases">
        <title>Persicimonas caeni gen. nov., sp. nov., a predatory bacterium isolated from solar saltern.</title>
        <authorList>
            <person name="Wang S."/>
        </authorList>
    </citation>
    <scope>NUCLEOTIDE SEQUENCE [LARGE SCALE GENOMIC DNA]</scope>
    <source>
        <strain evidence="3 4">YN101</strain>
    </source>
</reference>
<dbReference type="CDD" id="cd00143">
    <property type="entry name" value="PP2Cc"/>
    <property type="match status" value="1"/>
</dbReference>
<name>A0A4Y6Q132_PERCE</name>
<evidence type="ECO:0000313" key="4">
    <source>
        <dbReference type="Proteomes" id="UP000315995"/>
    </source>
</evidence>
<feature type="domain" description="PPM-type phosphatase" evidence="2">
    <location>
        <begin position="453"/>
        <end position="717"/>
    </location>
</feature>
<dbReference type="Pfam" id="PF13672">
    <property type="entry name" value="PP2C_2"/>
    <property type="match status" value="1"/>
</dbReference>
<sequence>MALPETSCPQCGRPTAAGQQCGHCGHATASTPWFQVGQTYDTLIDPAAVGVAVEADTIQVTLEFAELWESYERRRVLLAHPLAFSHAGGEPIDSAALDTLEHRSFVVEQEETYARSEYEVLPEDIEASVRKPLTRERHNGKVVSVFTNDSGLALDEVVEVASNRLNLAQIRGIYLPVLDAVADLHERGMLHLRLTPWTLRVRDPSDSKGLPLAFLRDSMEEGQPVPHTAGLGDEETFSEIEEDAVPADADQTSEFVNDFAASREADKTRDDLMPLVMADFPSRVEESEPVDTDSFFATQSEASLGVEDEAADLEVLFDSVEGFFKFDGSFDEVPIIRGFSPPEMMGRSQVDITESCDVFNLGMLLYFLVAGQLPPVSVYTRHIPAIPARNLRPSFPPGLQSVIGRATRPDPNERYPSVDSLKRAFERACEVMQKRAELPGGKTPRMMAAVDTHVGIAKQRRNPTNQDAVFGAVSDDRRFSLMVVADGVSTASYGSGDLASSVLAEEAELAWEELHPSYLMDEAINPTAAIQNILNRANDRIVDYVNEHFLPFRGGPHEVMGTTALVAMLHDGMVTLATLGDSRVYLHRGEAFEQLTIDHNLWTLSILEGIPADNALAMPHGDALARCLGTFIIENERLEAVNPEPDVFQFPVTSGDTLLLTTDGLVDFASANMLTAEDLIHQVLVSEPDPALACLELILLANRGGGGDNIGVGIVKFV</sequence>
<accession>A0A5B8YC27</accession>
<dbReference type="GO" id="GO:0004722">
    <property type="term" value="F:protein serine/threonine phosphatase activity"/>
    <property type="evidence" value="ECO:0007669"/>
    <property type="project" value="InterPro"/>
</dbReference>
<dbReference type="Proteomes" id="UP000315995">
    <property type="component" value="Chromosome"/>
</dbReference>
<dbReference type="PROSITE" id="PS51746">
    <property type="entry name" value="PPM_2"/>
    <property type="match status" value="1"/>
</dbReference>
<dbReference type="GO" id="GO:0004672">
    <property type="term" value="F:protein kinase activity"/>
    <property type="evidence" value="ECO:0007669"/>
    <property type="project" value="InterPro"/>
</dbReference>
<dbReference type="InterPro" id="IPR001932">
    <property type="entry name" value="PPM-type_phosphatase-like_dom"/>
</dbReference>
<dbReference type="InterPro" id="IPR015655">
    <property type="entry name" value="PP2C"/>
</dbReference>
<dbReference type="RefSeq" id="WP_141200728.1">
    <property type="nucleotide sequence ID" value="NZ_CP041186.1"/>
</dbReference>
<dbReference type="PROSITE" id="PS50011">
    <property type="entry name" value="PROTEIN_KINASE_DOM"/>
    <property type="match status" value="1"/>
</dbReference>
<feature type="domain" description="Protein kinase" evidence="1">
    <location>
        <begin position="53"/>
        <end position="426"/>
    </location>
</feature>
<dbReference type="SUPFAM" id="SSF81606">
    <property type="entry name" value="PP2C-like"/>
    <property type="match status" value="1"/>
</dbReference>
<dbReference type="PANTHER" id="PTHR47992">
    <property type="entry name" value="PROTEIN PHOSPHATASE"/>
    <property type="match status" value="1"/>
</dbReference>
<dbReference type="OrthoDB" id="9801841at2"/>
<dbReference type="Gene3D" id="1.10.510.10">
    <property type="entry name" value="Transferase(Phosphotransferase) domain 1"/>
    <property type="match status" value="1"/>
</dbReference>
<dbReference type="AlphaFoldDB" id="A0A4Y6Q132"/>
<proteinExistence type="predicted"/>
<dbReference type="SUPFAM" id="SSF56112">
    <property type="entry name" value="Protein kinase-like (PK-like)"/>
    <property type="match status" value="1"/>
</dbReference>
<gene>
    <name evidence="3" type="ORF">FIV42_27125</name>
</gene>
<keyword evidence="4" id="KW-1185">Reference proteome</keyword>
<dbReference type="InterPro" id="IPR011009">
    <property type="entry name" value="Kinase-like_dom_sf"/>
</dbReference>
<evidence type="ECO:0000259" key="2">
    <source>
        <dbReference type="PROSITE" id="PS51746"/>
    </source>
</evidence>
<dbReference type="EMBL" id="CP041186">
    <property type="protein sequence ID" value="QDG54284.1"/>
    <property type="molecule type" value="Genomic_DNA"/>
</dbReference>
<dbReference type="InterPro" id="IPR036457">
    <property type="entry name" value="PPM-type-like_dom_sf"/>
</dbReference>
<evidence type="ECO:0000313" key="3">
    <source>
        <dbReference type="EMBL" id="QDG54284.1"/>
    </source>
</evidence>
<evidence type="ECO:0008006" key="5">
    <source>
        <dbReference type="Google" id="ProtNLM"/>
    </source>
</evidence>
<protein>
    <recommendedName>
        <fullName evidence="5">PPM-type phosphatase domain-containing protein</fullName>
    </recommendedName>
</protein>
<dbReference type="SMART" id="SM00332">
    <property type="entry name" value="PP2Cc"/>
    <property type="match status" value="1"/>
</dbReference>
<dbReference type="InterPro" id="IPR000719">
    <property type="entry name" value="Prot_kinase_dom"/>
</dbReference>
<evidence type="ECO:0000259" key="1">
    <source>
        <dbReference type="PROSITE" id="PS50011"/>
    </source>
</evidence>
<dbReference type="GO" id="GO:0005524">
    <property type="term" value="F:ATP binding"/>
    <property type="evidence" value="ECO:0007669"/>
    <property type="project" value="InterPro"/>
</dbReference>
<organism evidence="3 4">
    <name type="scientific">Persicimonas caeni</name>
    <dbReference type="NCBI Taxonomy" id="2292766"/>
    <lineage>
        <taxon>Bacteria</taxon>
        <taxon>Deltaproteobacteria</taxon>
        <taxon>Bradymonadales</taxon>
        <taxon>Bradymonadaceae</taxon>
        <taxon>Persicimonas</taxon>
    </lineage>
</organism>
<dbReference type="Gene3D" id="3.60.40.10">
    <property type="entry name" value="PPM-type phosphatase domain"/>
    <property type="match status" value="1"/>
</dbReference>